<evidence type="ECO:0000313" key="2">
    <source>
        <dbReference type="Proteomes" id="UP000324800"/>
    </source>
</evidence>
<dbReference type="AlphaFoldDB" id="A0A5J4WTJ8"/>
<sequence>MQSLAQNLLYGQIDVYARVKNMIDNSVGIGDPSLIDIPNVNAQIASGTYNYQDIIPYGNFLAFTDQASQDMFLL</sequence>
<organism evidence="1 2">
    <name type="scientific">Streblomastix strix</name>
    <dbReference type="NCBI Taxonomy" id="222440"/>
    <lineage>
        <taxon>Eukaryota</taxon>
        <taxon>Metamonada</taxon>
        <taxon>Preaxostyla</taxon>
        <taxon>Oxymonadida</taxon>
        <taxon>Streblomastigidae</taxon>
        <taxon>Streblomastix</taxon>
    </lineage>
</organism>
<evidence type="ECO:0000313" key="1">
    <source>
        <dbReference type="EMBL" id="KAA6398354.1"/>
    </source>
</evidence>
<name>A0A5J4WTJ8_9EUKA</name>
<accession>A0A5J4WTJ8</accession>
<dbReference type="EMBL" id="SNRW01000975">
    <property type="protein sequence ID" value="KAA6398354.1"/>
    <property type="molecule type" value="Genomic_DNA"/>
</dbReference>
<reference evidence="1 2" key="1">
    <citation type="submission" date="2019-03" db="EMBL/GenBank/DDBJ databases">
        <title>Single cell metagenomics reveals metabolic interactions within the superorganism composed of flagellate Streblomastix strix and complex community of Bacteroidetes bacteria on its surface.</title>
        <authorList>
            <person name="Treitli S.C."/>
            <person name="Kolisko M."/>
            <person name="Husnik F."/>
            <person name="Keeling P."/>
            <person name="Hampl V."/>
        </authorList>
    </citation>
    <scope>NUCLEOTIDE SEQUENCE [LARGE SCALE GENOMIC DNA]</scope>
    <source>
        <strain evidence="1">ST1C</strain>
    </source>
</reference>
<comment type="caution">
    <text evidence="1">The sequence shown here is derived from an EMBL/GenBank/DDBJ whole genome shotgun (WGS) entry which is preliminary data.</text>
</comment>
<proteinExistence type="predicted"/>
<protein>
    <submittedName>
        <fullName evidence="1">Uncharacterized protein</fullName>
    </submittedName>
</protein>
<dbReference type="Proteomes" id="UP000324800">
    <property type="component" value="Unassembled WGS sequence"/>
</dbReference>
<gene>
    <name evidence="1" type="ORF">EZS28_006116</name>
</gene>